<evidence type="ECO:0000256" key="9">
    <source>
        <dbReference type="PIRSR" id="PIRSR000485-1"/>
    </source>
</evidence>
<protein>
    <recommendedName>
        <fullName evidence="7">Amidophosphoribosyltransferase</fullName>
        <shortName evidence="7">ATase</shortName>
        <ecNumber evidence="7">2.4.2.14</ecNumber>
    </recommendedName>
    <alternativeName>
        <fullName evidence="7">Glutamine phosphoribosylpyrophosphate amidotransferase</fullName>
        <shortName evidence="7">GPATase</shortName>
    </alternativeName>
</protein>
<evidence type="ECO:0000256" key="5">
    <source>
        <dbReference type="ARBA" id="ARBA00022755"/>
    </source>
</evidence>
<comment type="catalytic activity">
    <reaction evidence="7 8">
        <text>5-phospho-beta-D-ribosylamine + L-glutamate + diphosphate = 5-phospho-alpha-D-ribose 1-diphosphate + L-glutamine + H2O</text>
        <dbReference type="Rhea" id="RHEA:14905"/>
        <dbReference type="ChEBI" id="CHEBI:15377"/>
        <dbReference type="ChEBI" id="CHEBI:29985"/>
        <dbReference type="ChEBI" id="CHEBI:33019"/>
        <dbReference type="ChEBI" id="CHEBI:58017"/>
        <dbReference type="ChEBI" id="CHEBI:58359"/>
        <dbReference type="ChEBI" id="CHEBI:58681"/>
        <dbReference type="EC" id="2.4.2.14"/>
    </reaction>
</comment>
<dbReference type="EC" id="2.4.2.14" evidence="7"/>
<dbReference type="InterPro" id="IPR005854">
    <property type="entry name" value="PurF"/>
</dbReference>
<dbReference type="AlphaFoldDB" id="A0A928Q3X6"/>
<dbReference type="Gene3D" id="3.40.50.2020">
    <property type="match status" value="1"/>
</dbReference>
<comment type="similarity">
    <text evidence="2 7 8">In the C-terminal section; belongs to the purine/pyrimidine phosphoribosyltransferase family.</text>
</comment>
<dbReference type="InterPro" id="IPR017932">
    <property type="entry name" value="GATase_2_dom"/>
</dbReference>
<reference evidence="13" key="1">
    <citation type="submission" date="2019-04" db="EMBL/GenBank/DDBJ databases">
        <title>Evolution of Biomass-Degrading Anaerobic Consortia Revealed by Metagenomics.</title>
        <authorList>
            <person name="Peng X."/>
        </authorList>
    </citation>
    <scope>NUCLEOTIDE SEQUENCE</scope>
    <source>
        <strain evidence="13">SIG551</strain>
    </source>
</reference>
<comment type="cofactor">
    <cofactor evidence="7 11">
        <name>[4Fe-4S] cluster</name>
        <dbReference type="ChEBI" id="CHEBI:49883"/>
    </cofactor>
    <text evidence="7 11">Binds 1 [4Fe-4S] cluster per subunit.</text>
</comment>
<dbReference type="Proteomes" id="UP000754750">
    <property type="component" value="Unassembled WGS sequence"/>
</dbReference>
<feature type="binding site" evidence="7 11">
    <location>
        <position position="455"/>
    </location>
    <ligand>
        <name>[4Fe-4S] cluster</name>
        <dbReference type="ChEBI" id="CHEBI:49883"/>
    </ligand>
</feature>
<dbReference type="Pfam" id="PF00156">
    <property type="entry name" value="Pribosyltran"/>
    <property type="match status" value="1"/>
</dbReference>
<feature type="binding site" evidence="7 10">
    <location>
        <position position="302"/>
    </location>
    <ligand>
        <name>Mg(2+)</name>
        <dbReference type="ChEBI" id="CHEBI:18420"/>
    </ligand>
</feature>
<dbReference type="GO" id="GO:0006189">
    <property type="term" value="P:'de novo' IMP biosynthetic process"/>
    <property type="evidence" value="ECO:0007669"/>
    <property type="project" value="UniProtKB-UniRule"/>
</dbReference>
<feature type="binding site" evidence="7 10">
    <location>
        <position position="365"/>
    </location>
    <ligand>
        <name>Mg(2+)</name>
        <dbReference type="ChEBI" id="CHEBI:18420"/>
    </ligand>
</feature>
<dbReference type="NCBIfam" id="TIGR01134">
    <property type="entry name" value="purF"/>
    <property type="match status" value="1"/>
</dbReference>
<accession>A0A928Q3X6</accession>
<evidence type="ECO:0000256" key="8">
    <source>
        <dbReference type="PIRNR" id="PIRNR000485"/>
    </source>
</evidence>
<evidence type="ECO:0000256" key="3">
    <source>
        <dbReference type="ARBA" id="ARBA00022676"/>
    </source>
</evidence>
<sequence length="483" mass="53390">MTDFEESSWKPREECGVFGIYSKAGKEIPPAFACYNGLLALQHRGQESCGIAVNDRGVISYFKDMGLVSEVFSDSILNRLNGQIALSHVRYSTSGDSVRENAQPLVMRYIKGTLAIAHNGNLTNAHELRRELEKNGCIFQTTIDSEVIAYMIARERIGAASIEEAVFRAMQKIEGSFSLLVMSPQKLIAVRDPNGFRPLCMGKIGEDIVFASESCALDAAGAEFVRDVEPGELIAAGPSGLKYLYNKVPARRSLCVFEYIYFARTDSKIDGLGVYESRKEAGRLLARQSPVEADVVIGVPESGIDAAIGYSEESGIPYQKGIVKNSYIGRTFIKPTQSERERSVRIKLNALESEVRGKRVVLLDDSIVRGTTSGRIVSMLKDAGAKEVHLRISSPPFLWPCYYGTDIPTRDELIAVQHSVEEIARMNFADSLAFLSLDSLPGMLRGKCSGYCDACFSGNYPTEIPQEMIEHRPQNYCMPIQRL</sequence>
<keyword evidence="7 11" id="KW-0411">Iron-sulfur</keyword>
<dbReference type="SUPFAM" id="SSF56235">
    <property type="entry name" value="N-terminal nucleophile aminohydrolases (Ntn hydrolases)"/>
    <property type="match status" value="1"/>
</dbReference>
<evidence type="ECO:0000259" key="12">
    <source>
        <dbReference type="PROSITE" id="PS51278"/>
    </source>
</evidence>
<feature type="domain" description="Glutamine amidotransferase type-2" evidence="12">
    <location>
        <begin position="15"/>
        <end position="239"/>
    </location>
</feature>
<keyword evidence="6 7" id="KW-0315">Glutamine amidotransferase</keyword>
<comment type="function">
    <text evidence="7">Catalyzes the formation of phosphoribosylamine from phosphoribosylpyrophosphate (PRPP) and glutamine.</text>
</comment>
<feature type="binding site" evidence="7 11">
    <location>
        <position position="452"/>
    </location>
    <ligand>
        <name>[4Fe-4S] cluster</name>
        <dbReference type="ChEBI" id="CHEBI:49883"/>
    </ligand>
</feature>
<name>A0A928Q3X6_9FIRM</name>
<keyword evidence="3 7" id="KW-0328">Glycosyltransferase</keyword>
<dbReference type="Gene3D" id="3.60.20.10">
    <property type="entry name" value="Glutamine Phosphoribosylpyrophosphate, subunit 1, domain 1"/>
    <property type="match status" value="1"/>
</dbReference>
<comment type="caution">
    <text evidence="13">The sequence shown here is derived from an EMBL/GenBank/DDBJ whole genome shotgun (WGS) entry which is preliminary data.</text>
</comment>
<dbReference type="InterPro" id="IPR029057">
    <property type="entry name" value="PRTase-like"/>
</dbReference>
<evidence type="ECO:0000256" key="1">
    <source>
        <dbReference type="ARBA" id="ARBA00005209"/>
    </source>
</evidence>
<evidence type="ECO:0000256" key="2">
    <source>
        <dbReference type="ARBA" id="ARBA00010138"/>
    </source>
</evidence>
<dbReference type="InterPro" id="IPR000836">
    <property type="entry name" value="PRTase_dom"/>
</dbReference>
<comment type="pathway">
    <text evidence="1 7 8">Purine metabolism; IMP biosynthesis via de novo pathway; N(1)-(5-phospho-D-ribosyl)glycinamide from 5-phospho-alpha-D-ribose 1-diphosphate: step 1/2.</text>
</comment>
<dbReference type="PANTHER" id="PTHR11907">
    <property type="entry name" value="AMIDOPHOSPHORIBOSYLTRANSFERASE"/>
    <property type="match status" value="1"/>
</dbReference>
<feature type="binding site" evidence="7 10">
    <location>
        <position position="364"/>
    </location>
    <ligand>
        <name>Mg(2+)</name>
        <dbReference type="ChEBI" id="CHEBI:18420"/>
    </ligand>
</feature>
<gene>
    <name evidence="7" type="primary">purF</name>
    <name evidence="13" type="ORF">E7512_01915</name>
</gene>
<keyword evidence="5 7" id="KW-0658">Purine biosynthesis</keyword>
<dbReference type="GO" id="GO:0051539">
    <property type="term" value="F:4 iron, 4 sulfur cluster binding"/>
    <property type="evidence" value="ECO:0007669"/>
    <property type="project" value="UniProtKB-KW"/>
</dbReference>
<feature type="binding site" evidence="7 11">
    <location>
        <position position="401"/>
    </location>
    <ligand>
        <name>[4Fe-4S] cluster</name>
        <dbReference type="ChEBI" id="CHEBI:49883"/>
    </ligand>
</feature>
<dbReference type="InterPro" id="IPR035584">
    <property type="entry name" value="PurF_N"/>
</dbReference>
<feature type="active site" description="Nucleophile" evidence="7 9">
    <location>
        <position position="15"/>
    </location>
</feature>
<dbReference type="RefSeq" id="WP_020073905.1">
    <property type="nucleotide sequence ID" value="NZ_JBKWRC010000001.1"/>
</dbReference>
<dbReference type="CDD" id="cd00715">
    <property type="entry name" value="GPATase_N"/>
    <property type="match status" value="1"/>
</dbReference>
<evidence type="ECO:0000256" key="11">
    <source>
        <dbReference type="PIRSR" id="PIRSR000485-3"/>
    </source>
</evidence>
<organism evidence="13 14">
    <name type="scientific">Faecalispora sporosphaeroides</name>
    <dbReference type="NCBI Taxonomy" id="1549"/>
    <lineage>
        <taxon>Bacteria</taxon>
        <taxon>Bacillati</taxon>
        <taxon>Bacillota</taxon>
        <taxon>Clostridia</taxon>
        <taxon>Eubacteriales</taxon>
        <taxon>Oscillospiraceae</taxon>
        <taxon>Faecalispora</taxon>
    </lineage>
</organism>
<dbReference type="Pfam" id="PF13537">
    <property type="entry name" value="GATase_7"/>
    <property type="match status" value="1"/>
</dbReference>
<comment type="cofactor">
    <cofactor evidence="7 10">
        <name>Mg(2+)</name>
        <dbReference type="ChEBI" id="CHEBI:18420"/>
    </cofactor>
    <text evidence="7 10">Binds 1 Mg(2+) ion per subunit.</text>
</comment>
<evidence type="ECO:0000313" key="14">
    <source>
        <dbReference type="Proteomes" id="UP000754750"/>
    </source>
</evidence>
<dbReference type="HAMAP" id="MF_01931">
    <property type="entry name" value="PurF"/>
    <property type="match status" value="1"/>
</dbReference>
<dbReference type="PROSITE" id="PS51278">
    <property type="entry name" value="GATASE_TYPE_2"/>
    <property type="match status" value="1"/>
</dbReference>
<dbReference type="GO" id="GO:0000287">
    <property type="term" value="F:magnesium ion binding"/>
    <property type="evidence" value="ECO:0007669"/>
    <property type="project" value="UniProtKB-UniRule"/>
</dbReference>
<evidence type="ECO:0000256" key="7">
    <source>
        <dbReference type="HAMAP-Rule" id="MF_01931"/>
    </source>
</evidence>
<dbReference type="CDD" id="cd06223">
    <property type="entry name" value="PRTases_typeI"/>
    <property type="match status" value="1"/>
</dbReference>
<dbReference type="GO" id="GO:0009113">
    <property type="term" value="P:purine nucleobase biosynthetic process"/>
    <property type="evidence" value="ECO:0007669"/>
    <property type="project" value="UniProtKB-UniRule"/>
</dbReference>
<dbReference type="PIRSF" id="PIRSF000485">
    <property type="entry name" value="Amd_phspho_trans"/>
    <property type="match status" value="1"/>
</dbReference>
<evidence type="ECO:0000313" key="13">
    <source>
        <dbReference type="EMBL" id="MBE6832335.1"/>
    </source>
</evidence>
<proteinExistence type="inferred from homology"/>
<keyword evidence="4 7" id="KW-0808">Transferase</keyword>
<keyword evidence="7 10" id="KW-0460">Magnesium</keyword>
<dbReference type="EMBL" id="SVNY01000001">
    <property type="protein sequence ID" value="MBE6832335.1"/>
    <property type="molecule type" value="Genomic_DNA"/>
</dbReference>
<keyword evidence="7 10" id="KW-0479">Metal-binding</keyword>
<evidence type="ECO:0000256" key="4">
    <source>
        <dbReference type="ARBA" id="ARBA00022679"/>
    </source>
</evidence>
<evidence type="ECO:0000256" key="6">
    <source>
        <dbReference type="ARBA" id="ARBA00022962"/>
    </source>
</evidence>
<keyword evidence="7 11" id="KW-0408">Iron</keyword>
<dbReference type="GO" id="GO:0004044">
    <property type="term" value="F:amidophosphoribosyltransferase activity"/>
    <property type="evidence" value="ECO:0007669"/>
    <property type="project" value="UniProtKB-UniRule"/>
</dbReference>
<feature type="binding site" evidence="7 11">
    <location>
        <position position="255"/>
    </location>
    <ligand>
        <name>[4Fe-4S] cluster</name>
        <dbReference type="ChEBI" id="CHEBI:49883"/>
    </ligand>
</feature>
<keyword evidence="7" id="KW-0004">4Fe-4S</keyword>
<dbReference type="InterPro" id="IPR029055">
    <property type="entry name" value="Ntn_hydrolases_N"/>
</dbReference>
<evidence type="ECO:0000256" key="10">
    <source>
        <dbReference type="PIRSR" id="PIRSR000485-2"/>
    </source>
</evidence>
<dbReference type="SUPFAM" id="SSF53271">
    <property type="entry name" value="PRTase-like"/>
    <property type="match status" value="1"/>
</dbReference>